<dbReference type="Gene3D" id="3.30.1380.10">
    <property type="match status" value="1"/>
</dbReference>
<dbReference type="KEGG" id="lto:RGQ30_01760"/>
<dbReference type="InterPro" id="IPR013230">
    <property type="entry name" value="Peptidase_M15A_C"/>
</dbReference>
<dbReference type="AlphaFoldDB" id="A0AA86J5J3"/>
<dbReference type="RefSeq" id="WP_130557089.1">
    <property type="nucleotide sequence ID" value="NZ_AP028947.1"/>
</dbReference>
<dbReference type="SUPFAM" id="SSF55166">
    <property type="entry name" value="Hedgehog/DD-peptidase"/>
    <property type="match status" value="1"/>
</dbReference>
<reference evidence="2 3" key="1">
    <citation type="submission" date="2023-10" db="EMBL/GenBank/DDBJ databases">
        <title>Complete Genome Sequence of Limnobacter thiooxidans CS-K2T, Isolated from freshwater lake sediments in Bavaria, Germany.</title>
        <authorList>
            <person name="Naruki M."/>
            <person name="Watanabe A."/>
            <person name="Warashina T."/>
            <person name="Morita T."/>
            <person name="Arakawa K."/>
        </authorList>
    </citation>
    <scope>NUCLEOTIDE SEQUENCE [LARGE SCALE GENOMIC DNA]</scope>
    <source>
        <strain evidence="2 3">CS-K2</strain>
    </source>
</reference>
<name>A0AA86J5J3_9BURK</name>
<organism evidence="2 3">
    <name type="scientific">Limnobacter thiooxidans</name>
    <dbReference type="NCBI Taxonomy" id="131080"/>
    <lineage>
        <taxon>Bacteria</taxon>
        <taxon>Pseudomonadati</taxon>
        <taxon>Pseudomonadota</taxon>
        <taxon>Betaproteobacteria</taxon>
        <taxon>Burkholderiales</taxon>
        <taxon>Burkholderiaceae</taxon>
        <taxon>Limnobacter</taxon>
    </lineage>
</organism>
<evidence type="ECO:0000259" key="1">
    <source>
        <dbReference type="Pfam" id="PF08291"/>
    </source>
</evidence>
<dbReference type="Pfam" id="PF08291">
    <property type="entry name" value="Peptidase_M15_3"/>
    <property type="match status" value="1"/>
</dbReference>
<gene>
    <name evidence="2" type="ORF">RGQ30_01760</name>
</gene>
<keyword evidence="3" id="KW-1185">Reference proteome</keyword>
<evidence type="ECO:0000313" key="3">
    <source>
        <dbReference type="Proteomes" id="UP001329151"/>
    </source>
</evidence>
<dbReference type="InterPro" id="IPR009045">
    <property type="entry name" value="Zn_M74/Hedgehog-like"/>
</dbReference>
<protein>
    <recommendedName>
        <fullName evidence="1">Peptidase M15A C-terminal domain-containing protein</fullName>
    </recommendedName>
</protein>
<dbReference type="Proteomes" id="UP001329151">
    <property type="component" value="Chromosome"/>
</dbReference>
<feature type="domain" description="Peptidase M15A C-terminal" evidence="1">
    <location>
        <begin position="10"/>
        <end position="127"/>
    </location>
</feature>
<dbReference type="EMBL" id="AP028947">
    <property type="protein sequence ID" value="BET24675.1"/>
    <property type="molecule type" value="Genomic_DNA"/>
</dbReference>
<accession>A0AA86J5J3</accession>
<evidence type="ECO:0000313" key="2">
    <source>
        <dbReference type="EMBL" id="BET24675.1"/>
    </source>
</evidence>
<proteinExistence type="predicted"/>
<sequence>MNLKLNFHPEFCQDTLCHSDTALRCGLDNRCPPDLLHNLGRLSVLLGDIRQSLKLPAGALKINSGFRAEALNAKVGGVPHSQHCLGLAADVVCPEFGCAYELAAAIAQLPCEFDQLILEFGKWVHVSIAPLDQIPRRECLSIFSKDEGYLEGIVKR</sequence>